<gene>
    <name evidence="7" type="primary">VRK1</name>
</gene>
<proteinExistence type="evidence at transcript level"/>
<dbReference type="InterPro" id="IPR008271">
    <property type="entry name" value="Ser/Thr_kinase_AS"/>
</dbReference>
<dbReference type="OrthoDB" id="2687620at2759"/>
<dbReference type="PROSITE" id="PS50011">
    <property type="entry name" value="PROTEIN_KINASE_DOM"/>
    <property type="match status" value="1"/>
</dbReference>
<feature type="region of interest" description="Disordered" evidence="5">
    <location>
        <begin position="1"/>
        <end position="31"/>
    </location>
</feature>
<evidence type="ECO:0000256" key="3">
    <source>
        <dbReference type="ARBA" id="ARBA00022840"/>
    </source>
</evidence>
<dbReference type="CDD" id="cd14015">
    <property type="entry name" value="STKc_VRK"/>
    <property type="match status" value="1"/>
</dbReference>
<sequence length="516" mass="59357">HNSIFYYNRSKMPPKSKVKKSISKPKKTGPKGMIQSLPSGLVLTDLIKNTWKLGPKIGQGGFGFIYSGAQMTSKNVSHASNSEYVIKVEPHANGPLYGEIAFYQRVAKVEYIDEWLKSKEKMFVGIPRYIATGSFDYDSIKYRFLVMERFGTDIEKVFKQCNMKFPEKTVCSLALRIIEALEYIHSKEYVHADIKSSNLMLGWKKSTEKQVYLLDYGLAYRYAPDGKHVMYKEDPKRKHDGTIEYTSRDAHRGCAPSRKGDLEILGYCMVQWLCSRLPWEDNLKDKNFVMEEKIKYMNDIPSFIKKCFPNEKPVYLQDYLKIIANMKYDEQPDYQKIKDLFVAALKKLNIVDDGVSIQLPIAISAQKKRQSMTEDKSPNKKKKISDDSKDVAEIKSVARLARSPLKDNNDFKKTKAYKRKLATDSSPADPACLTYDSHLPINQNDISSLKHSDLFTISGHTVTRKPVLENMTRKPIVKETYKMRNKEQTDLNGAEKRVNLRPRKRNVPTRDFGQSP</sequence>
<dbReference type="Gene3D" id="1.10.510.10">
    <property type="entry name" value="Transferase(Phosphotransferase) domain 1"/>
    <property type="match status" value="1"/>
</dbReference>
<dbReference type="EMBL" id="HAAD01001537">
    <property type="protein sequence ID" value="CDG67769.1"/>
    <property type="molecule type" value="mRNA"/>
</dbReference>
<feature type="binding site" evidence="4">
    <location>
        <position position="87"/>
    </location>
    <ligand>
        <name>ATP</name>
        <dbReference type="ChEBI" id="CHEBI:30616"/>
    </ligand>
</feature>
<dbReference type="EC" id="2.7.11.1" evidence="1"/>
<feature type="compositionally biased region" description="Basic and acidic residues" evidence="5">
    <location>
        <begin position="371"/>
        <end position="390"/>
    </location>
</feature>
<protein>
    <recommendedName>
        <fullName evidence="1">non-specific serine/threonine protein kinase</fullName>
        <ecNumber evidence="1">2.7.11.1</ecNumber>
    </recommendedName>
</protein>
<feature type="non-terminal residue" evidence="7">
    <location>
        <position position="1"/>
    </location>
</feature>
<organism evidence="7">
    <name type="scientific">Hydra vulgaris</name>
    <name type="common">Hydra</name>
    <name type="synonym">Hydra attenuata</name>
    <dbReference type="NCBI Taxonomy" id="6087"/>
    <lineage>
        <taxon>Eukaryota</taxon>
        <taxon>Metazoa</taxon>
        <taxon>Cnidaria</taxon>
        <taxon>Hydrozoa</taxon>
        <taxon>Hydroidolina</taxon>
        <taxon>Anthoathecata</taxon>
        <taxon>Aplanulata</taxon>
        <taxon>Hydridae</taxon>
        <taxon>Hydra</taxon>
    </lineage>
</organism>
<feature type="compositionally biased region" description="Basic and acidic residues" evidence="5">
    <location>
        <begin position="484"/>
        <end position="498"/>
    </location>
</feature>
<keyword evidence="7" id="KW-0418">Kinase</keyword>
<keyword evidence="7" id="KW-0808">Transferase</keyword>
<evidence type="ECO:0000256" key="4">
    <source>
        <dbReference type="PROSITE-ProRule" id="PRU10141"/>
    </source>
</evidence>
<dbReference type="Pfam" id="PF00069">
    <property type="entry name" value="Pkinase"/>
    <property type="match status" value="1"/>
</dbReference>
<feature type="compositionally biased region" description="Basic residues" evidence="5">
    <location>
        <begin position="12"/>
        <end position="29"/>
    </location>
</feature>
<feature type="region of interest" description="Disordered" evidence="5">
    <location>
        <begin position="484"/>
        <end position="516"/>
    </location>
</feature>
<name>T2M6K9_HYDVU</name>
<keyword evidence="3 4" id="KW-0067">ATP-binding</keyword>
<dbReference type="PANTHER" id="PTHR11909">
    <property type="entry name" value="CASEIN KINASE-RELATED"/>
    <property type="match status" value="1"/>
</dbReference>
<dbReference type="InterPro" id="IPR050235">
    <property type="entry name" value="CK1_Ser-Thr_kinase"/>
</dbReference>
<feature type="domain" description="Protein kinase" evidence="6">
    <location>
        <begin position="51"/>
        <end position="342"/>
    </location>
</feature>
<dbReference type="GO" id="GO:0004674">
    <property type="term" value="F:protein serine/threonine kinase activity"/>
    <property type="evidence" value="ECO:0007669"/>
    <property type="project" value="UniProtKB-EC"/>
</dbReference>
<reference evidence="7" key="1">
    <citation type="journal article" date="2013" name="Genome Biol. Evol.">
        <title>Punctuated emergences of genetic and phenotypic innovations in eumetazoan, bilaterian, euteleostome, and hominidae ancestors.</title>
        <authorList>
            <person name="Wenger Y."/>
            <person name="Galliot B."/>
        </authorList>
    </citation>
    <scope>NUCLEOTIDE SEQUENCE</scope>
    <source>
        <tissue evidence="7">Whole animals</tissue>
    </source>
</reference>
<evidence type="ECO:0000256" key="1">
    <source>
        <dbReference type="ARBA" id="ARBA00012513"/>
    </source>
</evidence>
<evidence type="ECO:0000256" key="5">
    <source>
        <dbReference type="SAM" id="MobiDB-lite"/>
    </source>
</evidence>
<dbReference type="InterPro" id="IPR000719">
    <property type="entry name" value="Prot_kinase_dom"/>
</dbReference>
<dbReference type="InterPro" id="IPR011009">
    <property type="entry name" value="Kinase-like_dom_sf"/>
</dbReference>
<keyword evidence="2 4" id="KW-0547">Nucleotide-binding</keyword>
<dbReference type="SMART" id="SM00220">
    <property type="entry name" value="S_TKc"/>
    <property type="match status" value="1"/>
</dbReference>
<accession>T2M6K9</accession>
<feature type="region of interest" description="Disordered" evidence="5">
    <location>
        <begin position="368"/>
        <end position="390"/>
    </location>
</feature>
<evidence type="ECO:0000313" key="7">
    <source>
        <dbReference type="EMBL" id="CDG67769.1"/>
    </source>
</evidence>
<evidence type="ECO:0000259" key="6">
    <source>
        <dbReference type="PROSITE" id="PS50011"/>
    </source>
</evidence>
<evidence type="ECO:0000256" key="2">
    <source>
        <dbReference type="ARBA" id="ARBA00022741"/>
    </source>
</evidence>
<dbReference type="PROSITE" id="PS00107">
    <property type="entry name" value="PROTEIN_KINASE_ATP"/>
    <property type="match status" value="1"/>
</dbReference>
<dbReference type="SUPFAM" id="SSF56112">
    <property type="entry name" value="Protein kinase-like (PK-like)"/>
    <property type="match status" value="1"/>
</dbReference>
<dbReference type="GO" id="GO:0005524">
    <property type="term" value="F:ATP binding"/>
    <property type="evidence" value="ECO:0007669"/>
    <property type="project" value="UniProtKB-UniRule"/>
</dbReference>
<dbReference type="PROSITE" id="PS00108">
    <property type="entry name" value="PROTEIN_KINASE_ST"/>
    <property type="match status" value="1"/>
</dbReference>
<dbReference type="AlphaFoldDB" id="T2M6K9"/>
<dbReference type="InterPro" id="IPR017441">
    <property type="entry name" value="Protein_kinase_ATP_BS"/>
</dbReference>